<dbReference type="AlphaFoldDB" id="X0Y4H6"/>
<feature type="non-terminal residue" evidence="1">
    <location>
        <position position="69"/>
    </location>
</feature>
<reference evidence="1" key="1">
    <citation type="journal article" date="2014" name="Front. Microbiol.">
        <title>High frequency of phylogenetically diverse reductive dehalogenase-homologous genes in deep subseafloor sedimentary metagenomes.</title>
        <authorList>
            <person name="Kawai M."/>
            <person name="Futagami T."/>
            <person name="Toyoda A."/>
            <person name="Takaki Y."/>
            <person name="Nishi S."/>
            <person name="Hori S."/>
            <person name="Arai W."/>
            <person name="Tsubouchi T."/>
            <person name="Morono Y."/>
            <person name="Uchiyama I."/>
            <person name="Ito T."/>
            <person name="Fujiyama A."/>
            <person name="Inagaki F."/>
            <person name="Takami H."/>
        </authorList>
    </citation>
    <scope>NUCLEOTIDE SEQUENCE</scope>
    <source>
        <strain evidence="1">Expedition CK06-06</strain>
    </source>
</reference>
<proteinExistence type="predicted"/>
<protein>
    <submittedName>
        <fullName evidence="1">Uncharacterized protein</fullName>
    </submittedName>
</protein>
<gene>
    <name evidence="1" type="ORF">S01H1_85477</name>
</gene>
<dbReference type="EMBL" id="BARS01058725">
    <property type="protein sequence ID" value="GAG50660.1"/>
    <property type="molecule type" value="Genomic_DNA"/>
</dbReference>
<organism evidence="1">
    <name type="scientific">marine sediment metagenome</name>
    <dbReference type="NCBI Taxonomy" id="412755"/>
    <lineage>
        <taxon>unclassified sequences</taxon>
        <taxon>metagenomes</taxon>
        <taxon>ecological metagenomes</taxon>
    </lineage>
</organism>
<accession>X0Y4H6</accession>
<name>X0Y4H6_9ZZZZ</name>
<comment type="caution">
    <text evidence="1">The sequence shown here is derived from an EMBL/GenBank/DDBJ whole genome shotgun (WGS) entry which is preliminary data.</text>
</comment>
<evidence type="ECO:0000313" key="1">
    <source>
        <dbReference type="EMBL" id="GAG50660.1"/>
    </source>
</evidence>
<sequence length="69" mass="7389">MGSTRVTRTYGRSEFTIAGNNPNAKIFAMELAELSLTAQPSTVYNSGTNVVLEWVNVLPVAADITAIDT</sequence>